<dbReference type="EMBL" id="GL832979">
    <property type="protein sequence ID" value="EGD77744.1"/>
    <property type="molecule type" value="Genomic_DNA"/>
</dbReference>
<dbReference type="STRING" id="946362.F2UKU5"/>
<feature type="coiled-coil region" evidence="1">
    <location>
        <begin position="215"/>
        <end position="248"/>
    </location>
</feature>
<feature type="region of interest" description="Disordered" evidence="2">
    <location>
        <begin position="750"/>
        <end position="812"/>
    </location>
</feature>
<feature type="compositionally biased region" description="Polar residues" evidence="2">
    <location>
        <begin position="480"/>
        <end position="491"/>
    </location>
</feature>
<feature type="region of interest" description="Disordered" evidence="2">
    <location>
        <begin position="552"/>
        <end position="571"/>
    </location>
</feature>
<keyword evidence="4" id="KW-1185">Reference proteome</keyword>
<dbReference type="GeneID" id="16070774"/>
<dbReference type="eggNOG" id="ENOG502QPW5">
    <property type="taxonomic scope" value="Eukaryota"/>
</dbReference>
<feature type="compositionally biased region" description="Low complexity" evidence="2">
    <location>
        <begin position="15"/>
        <end position="30"/>
    </location>
</feature>
<feature type="compositionally biased region" description="Basic and acidic residues" evidence="2">
    <location>
        <begin position="299"/>
        <end position="309"/>
    </location>
</feature>
<dbReference type="Proteomes" id="UP000007799">
    <property type="component" value="Unassembled WGS sequence"/>
</dbReference>
<gene>
    <name evidence="3" type="ORF">PTSG_08833</name>
</gene>
<name>F2UKU5_SALR5</name>
<feature type="compositionally biased region" description="Acidic residues" evidence="2">
    <location>
        <begin position="634"/>
        <end position="653"/>
    </location>
</feature>
<feature type="compositionally biased region" description="Low complexity" evidence="2">
    <location>
        <begin position="438"/>
        <end position="449"/>
    </location>
</feature>
<feature type="compositionally biased region" description="Low complexity" evidence="2">
    <location>
        <begin position="462"/>
        <end position="476"/>
    </location>
</feature>
<feature type="compositionally biased region" description="Acidic residues" evidence="2">
    <location>
        <begin position="277"/>
        <end position="298"/>
    </location>
</feature>
<dbReference type="GO" id="GO:0045944">
    <property type="term" value="P:positive regulation of transcription by RNA polymerase II"/>
    <property type="evidence" value="ECO:0007669"/>
    <property type="project" value="TreeGrafter"/>
</dbReference>
<feature type="compositionally biased region" description="Acidic residues" evidence="2">
    <location>
        <begin position="161"/>
        <end position="189"/>
    </location>
</feature>
<feature type="compositionally biased region" description="Acidic residues" evidence="2">
    <location>
        <begin position="348"/>
        <end position="372"/>
    </location>
</feature>
<feature type="region of interest" description="Disordered" evidence="2">
    <location>
        <begin position="1178"/>
        <end position="1211"/>
    </location>
</feature>
<dbReference type="InParanoid" id="F2UKU5"/>
<dbReference type="GO" id="GO:0003713">
    <property type="term" value="F:transcription coactivator activity"/>
    <property type="evidence" value="ECO:0007669"/>
    <property type="project" value="TreeGrafter"/>
</dbReference>
<dbReference type="PANTHER" id="PTHR46007:SF12">
    <property type="entry name" value="C2H2-TYPE DOMAIN-CONTAINING PROTEIN-RELATED"/>
    <property type="match status" value="1"/>
</dbReference>
<accession>F2UKU5</accession>
<dbReference type="KEGG" id="sre:PTSG_08833"/>
<feature type="region of interest" description="Disordered" evidence="2">
    <location>
        <begin position="1025"/>
        <end position="1052"/>
    </location>
</feature>
<dbReference type="GO" id="GO:0016592">
    <property type="term" value="C:mediator complex"/>
    <property type="evidence" value="ECO:0007669"/>
    <property type="project" value="TreeGrafter"/>
</dbReference>
<feature type="compositionally biased region" description="Acidic residues" evidence="2">
    <location>
        <begin position="606"/>
        <end position="620"/>
    </location>
</feature>
<feature type="compositionally biased region" description="Low complexity" evidence="2">
    <location>
        <begin position="1148"/>
        <end position="1159"/>
    </location>
</feature>
<evidence type="ECO:0000313" key="3">
    <source>
        <dbReference type="EMBL" id="EGD77744.1"/>
    </source>
</evidence>
<feature type="region of interest" description="Disordered" evidence="2">
    <location>
        <begin position="1"/>
        <end position="41"/>
    </location>
</feature>
<feature type="compositionally biased region" description="Acidic residues" evidence="2">
    <location>
        <begin position="505"/>
        <end position="516"/>
    </location>
</feature>
<dbReference type="PANTHER" id="PTHR46007">
    <property type="entry name" value="MEDIATOR OF RNA POLYMERASE II TRANSCRIPTION SUBUNIT 12"/>
    <property type="match status" value="1"/>
</dbReference>
<protein>
    <submittedName>
        <fullName evidence="3">Uncharacterized protein</fullName>
    </submittedName>
</protein>
<feature type="compositionally biased region" description="Acidic residues" evidence="2">
    <location>
        <begin position="1035"/>
        <end position="1047"/>
    </location>
</feature>
<feature type="compositionally biased region" description="Acidic residues" evidence="2">
    <location>
        <begin position="97"/>
        <end position="153"/>
    </location>
</feature>
<feature type="compositionally biased region" description="Low complexity" evidence="2">
    <location>
        <begin position="552"/>
        <end position="561"/>
    </location>
</feature>
<evidence type="ECO:0000313" key="4">
    <source>
        <dbReference type="Proteomes" id="UP000007799"/>
    </source>
</evidence>
<feature type="region of interest" description="Disordered" evidence="2">
    <location>
        <begin position="271"/>
        <end position="311"/>
    </location>
</feature>
<feature type="compositionally biased region" description="Acidic residues" evidence="2">
    <location>
        <begin position="767"/>
        <end position="784"/>
    </location>
</feature>
<keyword evidence="1" id="KW-0175">Coiled coil</keyword>
<organism evidence="4">
    <name type="scientific">Salpingoeca rosetta (strain ATCC 50818 / BSB-021)</name>
    <dbReference type="NCBI Taxonomy" id="946362"/>
    <lineage>
        <taxon>Eukaryota</taxon>
        <taxon>Choanoflagellata</taxon>
        <taxon>Craspedida</taxon>
        <taxon>Salpingoecidae</taxon>
        <taxon>Salpingoeca</taxon>
    </lineage>
</organism>
<feature type="region of interest" description="Disordered" evidence="2">
    <location>
        <begin position="1139"/>
        <end position="1159"/>
    </location>
</feature>
<reference evidence="3" key="1">
    <citation type="submission" date="2009-08" db="EMBL/GenBank/DDBJ databases">
        <title>Annotation of Salpingoeca rosetta.</title>
        <authorList>
            <consortium name="The Broad Institute Genome Sequencing Platform"/>
            <person name="Russ C."/>
            <person name="Cuomo C."/>
            <person name="Burger G."/>
            <person name="Gray M.W."/>
            <person name="Holland P.W.H."/>
            <person name="King N."/>
            <person name="Lang F.B.F."/>
            <person name="Roger A.J."/>
            <person name="Ruiz-Trillo I."/>
            <person name="Young S.K."/>
            <person name="Zeng Q."/>
            <person name="Gargeya S."/>
            <person name="Alvarado L."/>
            <person name="Berlin A."/>
            <person name="Chapman S.B."/>
            <person name="Chen Z."/>
            <person name="Freedman E."/>
            <person name="Gellesch M."/>
            <person name="Goldberg J."/>
            <person name="Griggs A."/>
            <person name="Gujja S."/>
            <person name="Heilman E."/>
            <person name="Heiman D."/>
            <person name="Howarth C."/>
            <person name="Mehta T."/>
            <person name="Neiman D."/>
            <person name="Pearson M."/>
            <person name="Roberts A."/>
            <person name="Saif S."/>
            <person name="Shea T."/>
            <person name="Shenoy N."/>
            <person name="Sisk P."/>
            <person name="Stolte C."/>
            <person name="Sykes S."/>
            <person name="White J."/>
            <person name="Yandava C."/>
            <person name="Haas B."/>
            <person name="Nusbaum C."/>
            <person name="Birren B."/>
        </authorList>
    </citation>
    <scope>NUCLEOTIDE SEQUENCE [LARGE SCALE GENOMIC DNA]</scope>
    <source>
        <strain evidence="3">ATCC 50818</strain>
    </source>
</reference>
<feature type="compositionally biased region" description="Low complexity" evidence="2">
    <location>
        <begin position="621"/>
        <end position="633"/>
    </location>
</feature>
<feature type="region of interest" description="Disordered" evidence="2">
    <location>
        <begin position="75"/>
        <end position="190"/>
    </location>
</feature>
<feature type="region of interest" description="Disordered" evidence="2">
    <location>
        <begin position="594"/>
        <end position="667"/>
    </location>
</feature>
<dbReference type="RefSeq" id="XP_004990220.1">
    <property type="nucleotide sequence ID" value="XM_004990163.1"/>
</dbReference>
<feature type="region of interest" description="Disordered" evidence="2">
    <location>
        <begin position="343"/>
        <end position="396"/>
    </location>
</feature>
<evidence type="ECO:0000256" key="1">
    <source>
        <dbReference type="SAM" id="Coils"/>
    </source>
</evidence>
<feature type="region of interest" description="Disordered" evidence="2">
    <location>
        <begin position="438"/>
        <end position="521"/>
    </location>
</feature>
<sequence length="1211" mass="135688">MDGGRVPASEPPRLPSSRLSRLRQASSPSSGNSRLNRSFDAATTHASGYDVEDLAAQREELQQLSRQLEAMLAGGSGGEIFGNQASAQEGGAADALVEQEDEEEQQEEDDEYSDDEHHEDDDEDEDEDGDDEEDDDDEEQEEEEEEEEEIGDDDSNKENENNADGDDDDEEEEQPDEEQGDADDDDEDAAFSMQELAFLPDAVVEQLPDDLRETVRDVKMQYERLAEKQQQLQELQQQLQLLQSLRGEPASGDDDVGQALMAMQGLLGLQGMTGDREDVDEEDAAAAAADDDDDDDGQGGDKNDGDQHQHQQQLFGLGREQLAQVLPMLGVDLDQMAMLQHALGMPTGDDDNDNNDENDGNDENDETNDTDEQQQQQHDGGDAATQPSLDNIEESVVAASELARTLPQSSTQRAELDRLLQELHETRRMRQQLLQLRSLQEQQQQQQQQGSGGDEEDEDAAGEGATGQEGAQSGGAPVRSNANDSLNLNRAQQHRRGQPQQQGGDDGDEEETVDDVVESRRVAEARRELEAKRARLAELQAFRDRLIQEEQQLQQNSAAQEQYRELQEQQQQLADLRTQLAALKEQRAALLEQKRQRMLAAQQQQDEAESDGEDEAEEDGAQQQRQRRQQQQEGVDDGDEEEEEEDEEEDEVTEESREALAQQLSQELQRHQQLLAMLRAQKEGLRALRFGQAEQGTGEDEDEDERDEDEEDEQGSASAGGSGINSRIDALLGRVEQLRAMGHGVIREAQELRQRRQRSAAYHDGIEEVPEEEEDADDDDDEDVQQQQQEQQRQRRQRRGLMGMEIGPREDELSGLRQAEIDEVLRNLDHEKGYLLPGRISPRSGSVSLAPALGATTEPSVAAEMSTTMAGEGEGDDDGADAQADAAEWQLEQDIMMDELDELHRLEEQYRNTIEAAMEQGDQNADFVIRQRGLMDNLNRMRERVLLLRQQLGEQRTRGSADAEYWQDDEEDDDDYNTARDAMARAVSGAEYRQHQRELQQRGGMYGREGLSDVYERIAEYNDDMRMDGSGGGGVDDDDDVVEDEEEDHRMDQVSNAAYAQTREDIEIRRSEEAHNFQMALAYASILEPTERHEFLSLFFSRLMEGPFGAFVEAAQSYSLILANLDVRSDGEVHTAVSRAARRHHQQHQQQQQHQYQAPAQAWPNMWSGYPAMSPARMGLHTPAGGRGLEASNAGTVPSTAAAKPNVSRRR</sequence>
<proteinExistence type="predicted"/>
<feature type="region of interest" description="Disordered" evidence="2">
    <location>
        <begin position="687"/>
        <end position="726"/>
    </location>
</feature>
<dbReference type="AlphaFoldDB" id="F2UKU5"/>
<evidence type="ECO:0000256" key="2">
    <source>
        <dbReference type="SAM" id="MobiDB-lite"/>
    </source>
</evidence>
<feature type="compositionally biased region" description="Acidic residues" evidence="2">
    <location>
        <begin position="697"/>
        <end position="714"/>
    </location>
</feature>
<dbReference type="OMA" id="ENIVHEC"/>
<dbReference type="InterPro" id="IPR051647">
    <property type="entry name" value="Mediator_comp_sub12"/>
</dbReference>